<dbReference type="Pfam" id="PF13271">
    <property type="entry name" value="DUF4062"/>
    <property type="match status" value="1"/>
</dbReference>
<evidence type="ECO:0000259" key="1">
    <source>
        <dbReference type="Pfam" id="PF13271"/>
    </source>
</evidence>
<feature type="domain" description="DUF4062" evidence="1">
    <location>
        <begin position="280"/>
        <end position="362"/>
    </location>
</feature>
<dbReference type="RefSeq" id="WP_324726014.1">
    <property type="nucleotide sequence ID" value="NZ_CP139781.1"/>
</dbReference>
<protein>
    <submittedName>
        <fullName evidence="2">DUF4062 domain-containing protein</fullName>
    </submittedName>
</protein>
<dbReference type="InterPro" id="IPR025139">
    <property type="entry name" value="DUF4062"/>
</dbReference>
<keyword evidence="3" id="KW-1185">Reference proteome</keyword>
<evidence type="ECO:0000313" key="2">
    <source>
        <dbReference type="EMBL" id="WRQ86527.1"/>
    </source>
</evidence>
<dbReference type="EMBL" id="CP139781">
    <property type="protein sequence ID" value="WRQ86527.1"/>
    <property type="molecule type" value="Genomic_DNA"/>
</dbReference>
<reference evidence="2 3" key="1">
    <citation type="submission" date="2023-12" db="EMBL/GenBank/DDBJ databases">
        <title>Description of an unclassified Opitutus bacterium of Verrucomicrobiota.</title>
        <authorList>
            <person name="Zhang D.-F."/>
        </authorList>
    </citation>
    <scope>NUCLEOTIDE SEQUENCE [LARGE SCALE GENOMIC DNA]</scope>
    <source>
        <strain evidence="2 3">WL0086</strain>
    </source>
</reference>
<organism evidence="2 3">
    <name type="scientific">Actomonas aquatica</name>
    <dbReference type="NCBI Taxonomy" id="2866162"/>
    <lineage>
        <taxon>Bacteria</taxon>
        <taxon>Pseudomonadati</taxon>
        <taxon>Verrucomicrobiota</taxon>
        <taxon>Opitutia</taxon>
        <taxon>Opitutales</taxon>
        <taxon>Opitutaceae</taxon>
        <taxon>Actomonas</taxon>
    </lineage>
</organism>
<dbReference type="Proteomes" id="UP000738431">
    <property type="component" value="Chromosome"/>
</dbReference>
<gene>
    <name evidence="2" type="ORF">K1X11_017080</name>
</gene>
<evidence type="ECO:0000313" key="3">
    <source>
        <dbReference type="Proteomes" id="UP000738431"/>
    </source>
</evidence>
<accession>A0ABZ1C598</accession>
<name>A0ABZ1C598_9BACT</name>
<proteinExistence type="predicted"/>
<sequence length="625" mass="70595">MDSLFLTFGAQWRSNVLFRNSSRTNKTSHNFDLPPLSVVERALDPGIQLLHSFGNSCTVPTLHSLRQSISPQAAELLTSIWEAFRNSGEWPRCRTMHSQWGKQEVLAVRRELNGSILWETSNTNLPTYELSIIGILLTNSGEHYEQLLIRYLGVMRDLYHRSPEKTNLSRSEIKETLSLDDKTADLLGVLVRSGHLFSRSASFGPSDWQSGVLDAAEDFPPNSDLLPELERIIFGGYEPNAPVGYTERIMDHNRRSPNLDPNLQAPQTLGASNPLHRRYQVFVSSTFEDLKEERQHVIQALLETLCIPSGMELFPATSTTQWDLIRRVISDCDYYVLIIAGRYGSLTPDGQIGYTEREFDYALELGKPVIAFLHENIDNLTGAKLEKSDVGRKRLAQFREKAKQRMCRFWSTPDGLGSAIKSAIISAIQHDPQPGWVRSTSILEGQDAIAKLQQRIVELERTNASARPKDSENLNGLSDTLNLSLTGHYYLSNNPNQRLTSWNDQHPFELEYKWSWNRAFSVLAPKLEESASVSSLKRTLEARLATELLPKLNSKHGKHAYRPTCVIQSPPFDGMLRALQARNLIKTKPSPKGSRSRKPHWTITPTGSKLYAQLATMDEMNDSPD</sequence>